<dbReference type="InterPro" id="IPR005841">
    <property type="entry name" value="Alpha-D-phosphohexomutase_SF"/>
</dbReference>
<dbReference type="SUPFAM" id="SSF53738">
    <property type="entry name" value="Phosphoglucomutase, first 3 domains"/>
    <property type="match status" value="3"/>
</dbReference>
<dbReference type="Pfam" id="PF02878">
    <property type="entry name" value="PGM_PMM_I"/>
    <property type="match status" value="1"/>
</dbReference>
<proteinExistence type="inferred from homology"/>
<evidence type="ECO:0000313" key="11">
    <source>
        <dbReference type="Proteomes" id="UP001519921"/>
    </source>
</evidence>
<evidence type="ECO:0000256" key="6">
    <source>
        <dbReference type="ARBA" id="ARBA00023235"/>
    </source>
</evidence>
<evidence type="ECO:0000256" key="4">
    <source>
        <dbReference type="ARBA" id="ARBA00022723"/>
    </source>
</evidence>
<dbReference type="SUPFAM" id="SSF55957">
    <property type="entry name" value="Phosphoglucomutase, C-terminal domain"/>
    <property type="match status" value="1"/>
</dbReference>
<feature type="domain" description="Alpha-D-phosphohexomutase alpha/beta/alpha" evidence="9">
    <location>
        <begin position="288"/>
        <end position="401"/>
    </location>
</feature>
<feature type="domain" description="Alpha-D-phosphohexomutase alpha/beta/alpha" evidence="8">
    <location>
        <begin position="196"/>
        <end position="283"/>
    </location>
</feature>
<evidence type="ECO:0000259" key="7">
    <source>
        <dbReference type="Pfam" id="PF02878"/>
    </source>
</evidence>
<name>A0ABS7AQX4_9CLOT</name>
<accession>A0ABS7AQX4</accession>
<keyword evidence="6" id="KW-0413">Isomerase</keyword>
<comment type="caution">
    <text evidence="10">The sequence shown here is derived from an EMBL/GenBank/DDBJ whole genome shotgun (WGS) entry which is preliminary data.</text>
</comment>
<dbReference type="PRINTS" id="PR00509">
    <property type="entry name" value="PGMPMM"/>
</dbReference>
<dbReference type="PANTHER" id="PTHR42946:SF1">
    <property type="entry name" value="PHOSPHOGLUCOMUTASE (ALPHA-D-GLUCOSE-1,6-BISPHOSPHATE-DEPENDENT)"/>
    <property type="match status" value="1"/>
</dbReference>
<sequence length="507" mass="56828">MDNNCLYNLQNGTDIRGIALKNDSQEINLTDKEVKAITKGFYKWLLNRKKINNLKISVGIDSRLTGSGFKHSIIKTLVGYNVCVYDCNISTTPAMFMTTVMDGYQCDGAIMITASHLPYYYNGIKFFTKEGGLEKSDIKEVLDLACEEIDKEDNTIIRDTEVRRMTTIKPLIDDYSKILVQKIRECVNSKEDFNKPLKGLKIIVDAGNGAGGFFKEKVLDVLGADTNGSQFIDPDGMFPNHIPNPENKEAMESIKNAVLKNNCDLGIIFDTDVDRAGLVDKSGDAINRNSLIAVISAIILEEHEKTTIVTDSVASDHLGDFIKSLGGKYHRFKKGYKNVINEAVRLNNEGEECYIAIETSGHAAMKENYFLDDGAYLISKILIKVAKLKIEGKSIEDLISNLKHPVEEKEIRIKLSEQNYKEISNNILNEVTNAVDSNENMQLDKNNKEGIRVVCNKNLGDGWFILRCSLHEPKMVINIESNKNGGIQEISSFIKETLSKYKAHEIK</sequence>
<dbReference type="InterPro" id="IPR005845">
    <property type="entry name" value="A-D-PHexomutase_a/b/a-II"/>
</dbReference>
<evidence type="ECO:0000256" key="5">
    <source>
        <dbReference type="ARBA" id="ARBA00022842"/>
    </source>
</evidence>
<evidence type="ECO:0000256" key="2">
    <source>
        <dbReference type="ARBA" id="ARBA00010231"/>
    </source>
</evidence>
<evidence type="ECO:0000313" key="10">
    <source>
        <dbReference type="EMBL" id="MBW6410458.1"/>
    </source>
</evidence>
<dbReference type="Pfam" id="PF02879">
    <property type="entry name" value="PGM_PMM_II"/>
    <property type="match status" value="1"/>
</dbReference>
<evidence type="ECO:0000256" key="1">
    <source>
        <dbReference type="ARBA" id="ARBA00001946"/>
    </source>
</evidence>
<organism evidence="10 11">
    <name type="scientific">Clostridium weizhouense</name>
    <dbReference type="NCBI Taxonomy" id="2859781"/>
    <lineage>
        <taxon>Bacteria</taxon>
        <taxon>Bacillati</taxon>
        <taxon>Bacillota</taxon>
        <taxon>Clostridia</taxon>
        <taxon>Eubacteriales</taxon>
        <taxon>Clostridiaceae</taxon>
        <taxon>Clostridium</taxon>
    </lineage>
</organism>
<dbReference type="EMBL" id="JAHXPT010000007">
    <property type="protein sequence ID" value="MBW6410458.1"/>
    <property type="molecule type" value="Genomic_DNA"/>
</dbReference>
<dbReference type="InterPro" id="IPR016055">
    <property type="entry name" value="A-D-PHexomutase_a/b/a-I/II/III"/>
</dbReference>
<feature type="domain" description="Alpha-D-phosphohexomutase alpha/beta/alpha" evidence="7">
    <location>
        <begin position="12"/>
        <end position="140"/>
    </location>
</feature>
<dbReference type="InterPro" id="IPR050060">
    <property type="entry name" value="Phosphoglucosamine_mutase"/>
</dbReference>
<reference evidence="10 11" key="1">
    <citation type="submission" date="2021-07" db="EMBL/GenBank/DDBJ databases">
        <title>Clostridium weizhouense sp. nov., an anaerobic bacterium isolated from activated sludge of Petroleum wastewater.</title>
        <authorList>
            <person name="Li Q."/>
        </authorList>
    </citation>
    <scope>NUCLEOTIDE SEQUENCE [LARGE SCALE GENOMIC DNA]</scope>
    <source>
        <strain evidence="10 11">YB-6</strain>
    </source>
</reference>
<dbReference type="Gene3D" id="3.40.120.10">
    <property type="entry name" value="Alpha-D-Glucose-1,6-Bisphosphate, subunit A, domain 3"/>
    <property type="match status" value="3"/>
</dbReference>
<keyword evidence="11" id="KW-1185">Reference proteome</keyword>
<dbReference type="InterPro" id="IPR005844">
    <property type="entry name" value="A-D-PHexomutase_a/b/a-I"/>
</dbReference>
<dbReference type="Pfam" id="PF02880">
    <property type="entry name" value="PGM_PMM_III"/>
    <property type="match status" value="1"/>
</dbReference>
<keyword evidence="4" id="KW-0479">Metal-binding</keyword>
<comment type="cofactor">
    <cofactor evidence="1">
        <name>Mg(2+)</name>
        <dbReference type="ChEBI" id="CHEBI:18420"/>
    </cofactor>
</comment>
<evidence type="ECO:0000256" key="3">
    <source>
        <dbReference type="ARBA" id="ARBA00022553"/>
    </source>
</evidence>
<dbReference type="CDD" id="cd03089">
    <property type="entry name" value="PMM_PGM"/>
    <property type="match status" value="1"/>
</dbReference>
<keyword evidence="5" id="KW-0460">Magnesium</keyword>
<keyword evidence="3" id="KW-0597">Phosphoprotein</keyword>
<dbReference type="Proteomes" id="UP001519921">
    <property type="component" value="Unassembled WGS sequence"/>
</dbReference>
<comment type="similarity">
    <text evidence="2">Belongs to the phosphohexose mutase family.</text>
</comment>
<dbReference type="InterPro" id="IPR005846">
    <property type="entry name" value="A-D-PHexomutase_a/b/a-III"/>
</dbReference>
<dbReference type="PANTHER" id="PTHR42946">
    <property type="entry name" value="PHOSPHOHEXOSE MUTASE"/>
    <property type="match status" value="1"/>
</dbReference>
<dbReference type="RefSeq" id="WP_219779798.1">
    <property type="nucleotide sequence ID" value="NZ_JAHXPT010000007.1"/>
</dbReference>
<evidence type="ECO:0000259" key="8">
    <source>
        <dbReference type="Pfam" id="PF02879"/>
    </source>
</evidence>
<dbReference type="Gene3D" id="3.30.310.50">
    <property type="entry name" value="Alpha-D-phosphohexomutase, C-terminal domain"/>
    <property type="match status" value="1"/>
</dbReference>
<protein>
    <submittedName>
        <fullName evidence="10">Phosphomannomutase/phosphoglucomutase</fullName>
    </submittedName>
</protein>
<evidence type="ECO:0000259" key="9">
    <source>
        <dbReference type="Pfam" id="PF02880"/>
    </source>
</evidence>
<dbReference type="InterPro" id="IPR036900">
    <property type="entry name" value="A-D-PHexomutase_C_sf"/>
</dbReference>
<gene>
    <name evidence="10" type="ORF">KYD98_10165</name>
</gene>